<comment type="caution">
    <text evidence="7">The sequence shown here is derived from an EMBL/GenBank/DDBJ whole genome shotgun (WGS) entry which is preliminary data.</text>
</comment>
<comment type="subcellular location">
    <subcellularLocation>
        <location evidence="1">Secreted</location>
    </subcellularLocation>
</comment>
<dbReference type="Proteomes" id="UP000176329">
    <property type="component" value="Unassembled WGS sequence"/>
</dbReference>
<keyword evidence="6" id="KW-1133">Transmembrane helix</keyword>
<dbReference type="PANTHER" id="PTHR37467:SF1">
    <property type="entry name" value="EXPORTED CALCIUM-BINDING GLYCOPROTEIN"/>
    <property type="match status" value="1"/>
</dbReference>
<dbReference type="PANTHER" id="PTHR37467">
    <property type="entry name" value="EXPORTED CALCIUM-BINDING GLYCOPROTEIN-RELATED"/>
    <property type="match status" value="1"/>
</dbReference>
<evidence type="ECO:0008006" key="9">
    <source>
        <dbReference type="Google" id="ProtNLM"/>
    </source>
</evidence>
<keyword evidence="2" id="KW-0964">Secreted</keyword>
<sequence length="130" mass="13977">METPMQSQPISPSPLSKNFVFGILIAAVAIAVTGLVVFFATRDRNTATQATAQTGNSVVAPLIASEKDSDTDGLTDAEEAKLGTDPAKPDTDGDRLLDAEEVRSIKSDPKNPKSKDPTLTDYEWVRKQSR</sequence>
<keyword evidence="6" id="KW-0472">Membrane</keyword>
<name>A0A1F6LQN5_9BACT</name>
<gene>
    <name evidence="7" type="ORF">A2848_00555</name>
</gene>
<dbReference type="PROSITE" id="PS00018">
    <property type="entry name" value="EF_HAND_1"/>
    <property type="match status" value="1"/>
</dbReference>
<evidence type="ECO:0000256" key="3">
    <source>
        <dbReference type="ARBA" id="ARBA00022729"/>
    </source>
</evidence>
<protein>
    <recommendedName>
        <fullName evidence="9">EF-hand domain-containing protein</fullName>
    </recommendedName>
</protein>
<dbReference type="InterPro" id="IPR018247">
    <property type="entry name" value="EF_Hand_1_Ca_BS"/>
</dbReference>
<evidence type="ECO:0000256" key="1">
    <source>
        <dbReference type="ARBA" id="ARBA00004613"/>
    </source>
</evidence>
<evidence type="ECO:0000256" key="4">
    <source>
        <dbReference type="ARBA" id="ARBA00022837"/>
    </source>
</evidence>
<proteinExistence type="predicted"/>
<dbReference type="Pfam" id="PF18884">
    <property type="entry name" value="TSP3_bac"/>
    <property type="match status" value="2"/>
</dbReference>
<evidence type="ECO:0000256" key="6">
    <source>
        <dbReference type="SAM" id="Phobius"/>
    </source>
</evidence>
<keyword evidence="6" id="KW-0812">Transmembrane</keyword>
<keyword evidence="4" id="KW-0106">Calcium</keyword>
<dbReference type="AlphaFoldDB" id="A0A1F6LQN5"/>
<organism evidence="7 8">
    <name type="scientific">Candidatus Magasanikbacteria bacterium RIFCSPHIGHO2_01_FULL_50_8</name>
    <dbReference type="NCBI Taxonomy" id="1798674"/>
    <lineage>
        <taxon>Bacteria</taxon>
        <taxon>Candidatus Magasanikiibacteriota</taxon>
    </lineage>
</organism>
<reference evidence="7 8" key="1">
    <citation type="journal article" date="2016" name="Nat. Commun.">
        <title>Thousands of microbial genomes shed light on interconnected biogeochemical processes in an aquifer system.</title>
        <authorList>
            <person name="Anantharaman K."/>
            <person name="Brown C.T."/>
            <person name="Hug L.A."/>
            <person name="Sharon I."/>
            <person name="Castelle C.J."/>
            <person name="Probst A.J."/>
            <person name="Thomas B.C."/>
            <person name="Singh A."/>
            <person name="Wilkins M.J."/>
            <person name="Karaoz U."/>
            <person name="Brodie E.L."/>
            <person name="Williams K.H."/>
            <person name="Hubbard S.S."/>
            <person name="Banfield J.F."/>
        </authorList>
    </citation>
    <scope>NUCLEOTIDE SEQUENCE [LARGE SCALE GENOMIC DNA]</scope>
</reference>
<keyword evidence="3" id="KW-0732">Signal</keyword>
<evidence type="ECO:0000313" key="8">
    <source>
        <dbReference type="Proteomes" id="UP000176329"/>
    </source>
</evidence>
<dbReference type="InterPro" id="IPR059100">
    <property type="entry name" value="TSP3_bac"/>
</dbReference>
<feature type="transmembrane region" description="Helical" evidence="6">
    <location>
        <begin position="20"/>
        <end position="40"/>
    </location>
</feature>
<feature type="compositionally biased region" description="Basic and acidic residues" evidence="5">
    <location>
        <begin position="78"/>
        <end position="130"/>
    </location>
</feature>
<dbReference type="InterPro" id="IPR053180">
    <property type="entry name" value="Ca-binding_acidic-repeat"/>
</dbReference>
<evidence type="ECO:0000256" key="2">
    <source>
        <dbReference type="ARBA" id="ARBA00022525"/>
    </source>
</evidence>
<evidence type="ECO:0000256" key="5">
    <source>
        <dbReference type="SAM" id="MobiDB-lite"/>
    </source>
</evidence>
<feature type="region of interest" description="Disordered" evidence="5">
    <location>
        <begin position="61"/>
        <end position="130"/>
    </location>
</feature>
<dbReference type="EMBL" id="MFPV01000038">
    <property type="protein sequence ID" value="OGH61700.1"/>
    <property type="molecule type" value="Genomic_DNA"/>
</dbReference>
<accession>A0A1F6LQN5</accession>
<evidence type="ECO:0000313" key="7">
    <source>
        <dbReference type="EMBL" id="OGH61700.1"/>
    </source>
</evidence>